<evidence type="ECO:0000313" key="3">
    <source>
        <dbReference type="Proteomes" id="UP000281406"/>
    </source>
</evidence>
<dbReference type="EMBL" id="RJVU01079756">
    <property type="protein sequence ID" value="ROI15540.1"/>
    <property type="molecule type" value="Genomic_DNA"/>
</dbReference>
<organism evidence="2 3">
    <name type="scientific">Anabarilius grahami</name>
    <name type="common">Kanglang fish</name>
    <name type="synonym">Barilius grahami</name>
    <dbReference type="NCBI Taxonomy" id="495550"/>
    <lineage>
        <taxon>Eukaryota</taxon>
        <taxon>Metazoa</taxon>
        <taxon>Chordata</taxon>
        <taxon>Craniata</taxon>
        <taxon>Vertebrata</taxon>
        <taxon>Euteleostomi</taxon>
        <taxon>Actinopterygii</taxon>
        <taxon>Neopterygii</taxon>
        <taxon>Teleostei</taxon>
        <taxon>Ostariophysi</taxon>
        <taxon>Cypriniformes</taxon>
        <taxon>Xenocyprididae</taxon>
        <taxon>Xenocypridinae</taxon>
        <taxon>Xenocypridinae incertae sedis</taxon>
        <taxon>Anabarilius</taxon>
    </lineage>
</organism>
<dbReference type="Gene3D" id="1.10.150.50">
    <property type="entry name" value="Transcription Factor, Ets-1"/>
    <property type="match status" value="1"/>
</dbReference>
<accession>A0A3N0XDY6</accession>
<dbReference type="Gene3D" id="3.30.70.1820">
    <property type="entry name" value="L1 transposable element, RRM domain"/>
    <property type="match status" value="1"/>
</dbReference>
<keyword evidence="3" id="KW-1185">Reference proteome</keyword>
<proteinExistence type="predicted"/>
<dbReference type="Proteomes" id="UP000281406">
    <property type="component" value="Unassembled WGS sequence"/>
</dbReference>
<sequence>MSTDKKRKNFATKKKESAADMEALASSAPAHNVLVDSCHDYYGPEEKVEFSVMSVEDFPSLPCTPLKEKEYKRVRGNLLQTSPKMAVLSHRIIALESRITELERYSRRWNLKLHGVPENVNEKNERKEVVRICQKLLPEHADHLPDVIDTVHRVGVKKINSSRGIIIQFSSRLHRAAVWAAAKNSVYLRENGLRFREDLCKADRESRMKLWPLVDEARKAGKIAYFVADEEIDEEAFLLLDEDTIKNLVPKVGPRLKFLRLFREFLGHDQSPQVEELRQEFSDAAEPFKGLETDYKQIKYFTNSGNFIQPVEEVLPSVSFVQQRDSVTGSV</sequence>
<feature type="compositionally biased region" description="Basic residues" evidence="1">
    <location>
        <begin position="1"/>
        <end position="12"/>
    </location>
</feature>
<reference evidence="2 3" key="1">
    <citation type="submission" date="2018-10" db="EMBL/GenBank/DDBJ databases">
        <title>Genome assembly for a Yunnan-Guizhou Plateau 3E fish, Anabarilius grahami (Regan), and its evolutionary and genetic applications.</title>
        <authorList>
            <person name="Jiang W."/>
        </authorList>
    </citation>
    <scope>NUCLEOTIDE SEQUENCE [LARGE SCALE GENOMIC DNA]</scope>
    <source>
        <strain evidence="2">AG-KIZ</strain>
        <tissue evidence="2">Muscle</tissue>
    </source>
</reference>
<comment type="caution">
    <text evidence="2">The sequence shown here is derived from an EMBL/GenBank/DDBJ whole genome shotgun (WGS) entry which is preliminary data.</text>
</comment>
<name>A0A3N0XDY6_ANAGA</name>
<protein>
    <submittedName>
        <fullName evidence="2">Uncharacterized protein</fullName>
    </submittedName>
</protein>
<dbReference type="AlphaFoldDB" id="A0A3N0XDY6"/>
<dbReference type="OrthoDB" id="10066957at2759"/>
<dbReference type="InterPro" id="IPR013761">
    <property type="entry name" value="SAM/pointed_sf"/>
</dbReference>
<evidence type="ECO:0000313" key="2">
    <source>
        <dbReference type="EMBL" id="ROI15540.1"/>
    </source>
</evidence>
<feature type="region of interest" description="Disordered" evidence="1">
    <location>
        <begin position="1"/>
        <end position="23"/>
    </location>
</feature>
<gene>
    <name evidence="2" type="ORF">DPX16_0772</name>
</gene>
<evidence type="ECO:0000256" key="1">
    <source>
        <dbReference type="SAM" id="MobiDB-lite"/>
    </source>
</evidence>
<dbReference type="PANTHER" id="PTHR11505">
    <property type="entry name" value="L1 TRANSPOSABLE ELEMENT-RELATED"/>
    <property type="match status" value="1"/>
</dbReference>
<dbReference type="InterPro" id="IPR004244">
    <property type="entry name" value="Transposase_22"/>
</dbReference>